<sequence>MVIQTFYKQQLHMYRSNVRSVEDRIVSLHQPRVRPIVRGKAAHNVEFGSKINVSLINGFCFLDELSWDAFNEGTHLMAYIEGYKTRMGHYPKEVLADRIYCNRENRKYLSNLNIKPLAKNPWEDPQNKRESYVFQRGSATP</sequence>
<dbReference type="Proteomes" id="UP001302349">
    <property type="component" value="Chromosome"/>
</dbReference>
<feature type="region of interest" description="Disordered" evidence="1">
    <location>
        <begin position="120"/>
        <end position="141"/>
    </location>
</feature>
<gene>
    <name evidence="2" type="ORF">RT717_01050</name>
</gene>
<feature type="compositionally biased region" description="Basic and acidic residues" evidence="1">
    <location>
        <begin position="121"/>
        <end position="131"/>
    </location>
</feature>
<dbReference type="EMBL" id="CP136051">
    <property type="protein sequence ID" value="WOK07207.1"/>
    <property type="molecule type" value="Genomic_DNA"/>
</dbReference>
<name>A0ABZ0IUB9_9BACT</name>
<evidence type="ECO:0000313" key="3">
    <source>
        <dbReference type="Proteomes" id="UP001302349"/>
    </source>
</evidence>
<organism evidence="2 3">
    <name type="scientific">Imperialibacter roseus</name>
    <dbReference type="NCBI Taxonomy" id="1324217"/>
    <lineage>
        <taxon>Bacteria</taxon>
        <taxon>Pseudomonadati</taxon>
        <taxon>Bacteroidota</taxon>
        <taxon>Cytophagia</taxon>
        <taxon>Cytophagales</taxon>
        <taxon>Flammeovirgaceae</taxon>
        <taxon>Imperialibacter</taxon>
    </lineage>
</organism>
<proteinExistence type="predicted"/>
<evidence type="ECO:0008006" key="4">
    <source>
        <dbReference type="Google" id="ProtNLM"/>
    </source>
</evidence>
<evidence type="ECO:0000256" key="1">
    <source>
        <dbReference type="SAM" id="MobiDB-lite"/>
    </source>
</evidence>
<accession>A0ABZ0IUB9</accession>
<reference evidence="2 3" key="1">
    <citation type="journal article" date="2023" name="Microbiol. Resour. Announc.">
        <title>Complete Genome Sequence of Imperialibacter roseus strain P4T.</title>
        <authorList>
            <person name="Tizabi D.R."/>
            <person name="Bachvaroff T."/>
            <person name="Hill R.T."/>
        </authorList>
    </citation>
    <scope>NUCLEOTIDE SEQUENCE [LARGE SCALE GENOMIC DNA]</scope>
    <source>
        <strain evidence="2 3">P4T</strain>
    </source>
</reference>
<evidence type="ECO:0000313" key="2">
    <source>
        <dbReference type="EMBL" id="WOK07207.1"/>
    </source>
</evidence>
<dbReference type="RefSeq" id="WP_317489893.1">
    <property type="nucleotide sequence ID" value="NZ_CP136051.1"/>
</dbReference>
<protein>
    <recommendedName>
        <fullName evidence="4">Transposase DDE domain-containing protein</fullName>
    </recommendedName>
</protein>
<keyword evidence="3" id="KW-1185">Reference proteome</keyword>